<dbReference type="InterPro" id="IPR010310">
    <property type="entry name" value="T7SS_ESAT-6-like"/>
</dbReference>
<accession>A0A4V2QC62</accession>
<comment type="caution">
    <text evidence="2">The sequence shown here is derived from an EMBL/GenBank/DDBJ whole genome shotgun (WGS) entry which is preliminary data.</text>
</comment>
<gene>
    <name evidence="2" type="ORF">EDD76_105213</name>
</gene>
<organism evidence="2 3">
    <name type="scientific">Kineothrix alysoides</name>
    <dbReference type="NCBI Taxonomy" id="1469948"/>
    <lineage>
        <taxon>Bacteria</taxon>
        <taxon>Bacillati</taxon>
        <taxon>Bacillota</taxon>
        <taxon>Clostridia</taxon>
        <taxon>Lachnospirales</taxon>
        <taxon>Lachnospiraceae</taxon>
        <taxon>Kineothrix</taxon>
    </lineage>
</organism>
<dbReference type="InterPro" id="IPR036689">
    <property type="entry name" value="ESAT-6-like_sf"/>
</dbReference>
<reference evidence="2 3" key="1">
    <citation type="submission" date="2019-03" db="EMBL/GenBank/DDBJ databases">
        <title>Genomic Encyclopedia of Type Strains, Phase IV (KMG-IV): sequencing the most valuable type-strain genomes for metagenomic binning, comparative biology and taxonomic classification.</title>
        <authorList>
            <person name="Goeker M."/>
        </authorList>
    </citation>
    <scope>NUCLEOTIDE SEQUENCE [LARGE SCALE GENOMIC DNA]</scope>
    <source>
        <strain evidence="2 3">DSM 100556</strain>
    </source>
</reference>
<dbReference type="STRING" id="1469948.GCA_000732725_01918"/>
<keyword evidence="3" id="KW-1185">Reference proteome</keyword>
<evidence type="ECO:0000313" key="3">
    <source>
        <dbReference type="Proteomes" id="UP000295718"/>
    </source>
</evidence>
<dbReference type="OrthoDB" id="3387628at2"/>
<evidence type="ECO:0000256" key="1">
    <source>
        <dbReference type="RuleBase" id="RU362001"/>
    </source>
</evidence>
<proteinExistence type="inferred from homology"/>
<sequence length="103" mass="11198">MSTATTVDLQKMKNVAGELDKIYANMMNQIKKLDEAVGNLQQLWKGEAAQAYQNAYKQNTTNFLQLAEAINSCSSSLTTIATTYNKADTAAADAIKSKMGGRK</sequence>
<dbReference type="NCBIfam" id="TIGR03930">
    <property type="entry name" value="WXG100_ESAT6"/>
    <property type="match status" value="1"/>
</dbReference>
<evidence type="ECO:0000313" key="2">
    <source>
        <dbReference type="EMBL" id="TCL59037.1"/>
    </source>
</evidence>
<dbReference type="Proteomes" id="UP000295718">
    <property type="component" value="Unassembled WGS sequence"/>
</dbReference>
<dbReference type="Gene3D" id="1.10.287.1060">
    <property type="entry name" value="ESAT-6-like"/>
    <property type="match status" value="1"/>
</dbReference>
<name>A0A4V2QC62_9FIRM</name>
<dbReference type="AlphaFoldDB" id="A0A4V2QC62"/>
<dbReference type="Pfam" id="PF06013">
    <property type="entry name" value="WXG100"/>
    <property type="match status" value="1"/>
</dbReference>
<dbReference type="RefSeq" id="WP_031390614.1">
    <property type="nucleotide sequence ID" value="NZ_JPNB01000001.1"/>
</dbReference>
<comment type="similarity">
    <text evidence="1">Belongs to the WXG100 family.</text>
</comment>
<dbReference type="SUPFAM" id="SSF140453">
    <property type="entry name" value="EsxAB dimer-like"/>
    <property type="match status" value="1"/>
</dbReference>
<dbReference type="EMBL" id="SLUO01000005">
    <property type="protein sequence ID" value="TCL59037.1"/>
    <property type="molecule type" value="Genomic_DNA"/>
</dbReference>
<protein>
    <recommendedName>
        <fullName evidence="1">ESAT-6-like protein</fullName>
    </recommendedName>
</protein>